<sequence>MKGLILAAPSSGAGKTTVTLALLRMLARNGVQVRGAKSGPDYIDPKFHEAACHQPCLNLDAWAMSPERIATLATSAPAELLLIEGAMGLFDGAPPEGRGAVADLARQLDLPVILIVDAGRMAQSVAPLVAGFAGFDPRVRVAGVILNRVGSPRHARMLRAALAPLGLPVLGTLPRRTDLALPSRHLGLVQAAETAELEHFLENAADALAEGAPGDQPFDLATTLALANPLAEPALPPQTPPPAQHIAVAQDQAFAFAYPHMLTGWRAAGATVTFFSALADDPVPACDLVFLPGGYPELHAGRIAANARFLTSLRRHAETAPVYGECGGYMVLGDGLTDAEGTRHAMAGLLRLETSFQQRKLHLGYRRLSAGAGPMTGDWAGHEFHYATTLRAEGEALFTARDAEGTHLPPMGLRHGRVSGSFAHLIERR</sequence>
<evidence type="ECO:0000256" key="9">
    <source>
        <dbReference type="HAMAP-Rule" id="MF_00027"/>
    </source>
</evidence>
<dbReference type="Pfam" id="PF01656">
    <property type="entry name" value="CbiA"/>
    <property type="match status" value="1"/>
</dbReference>
<comment type="similarity">
    <text evidence="9">Belongs to the CobB/CbiA family.</text>
</comment>
<dbReference type="EC" id="6.3.5.9" evidence="9"/>
<keyword evidence="6 9" id="KW-0067">ATP-binding</keyword>
<dbReference type="PANTHER" id="PTHR43873:SF1">
    <property type="entry name" value="COBYRINATE A,C-DIAMIDE SYNTHASE"/>
    <property type="match status" value="1"/>
</dbReference>
<dbReference type="HAMAP" id="MF_00027">
    <property type="entry name" value="CobB_CbiA"/>
    <property type="match status" value="1"/>
</dbReference>
<dbReference type="Proteomes" id="UP000594118">
    <property type="component" value="Chromosome"/>
</dbReference>
<evidence type="ECO:0000256" key="1">
    <source>
        <dbReference type="ARBA" id="ARBA00001946"/>
    </source>
</evidence>
<dbReference type="EMBL" id="CP045201">
    <property type="protein sequence ID" value="QOL79808.1"/>
    <property type="molecule type" value="Genomic_DNA"/>
</dbReference>
<evidence type="ECO:0000313" key="12">
    <source>
        <dbReference type="EMBL" id="QOL79808.1"/>
    </source>
</evidence>
<dbReference type="InterPro" id="IPR011698">
    <property type="entry name" value="GATase_3"/>
</dbReference>
<reference evidence="12 13" key="1">
    <citation type="submission" date="2019-10" db="EMBL/GenBank/DDBJ databases">
        <title>Pseudopuniceibacterium sp. HQ09 islated from Antarctica.</title>
        <authorList>
            <person name="Liao L."/>
            <person name="Su S."/>
            <person name="Chen B."/>
            <person name="Yu Y."/>
        </authorList>
    </citation>
    <scope>NUCLEOTIDE SEQUENCE [LARGE SCALE GENOMIC DNA]</scope>
    <source>
        <strain evidence="12 13">HQ09</strain>
    </source>
</reference>
<dbReference type="CDD" id="cd05388">
    <property type="entry name" value="CobB_N"/>
    <property type="match status" value="1"/>
</dbReference>
<dbReference type="RefSeq" id="WP_193082125.1">
    <property type="nucleotide sequence ID" value="NZ_CP045201.1"/>
</dbReference>
<dbReference type="NCBIfam" id="TIGR00379">
    <property type="entry name" value="cobB"/>
    <property type="match status" value="1"/>
</dbReference>
<feature type="domain" description="CobB/CobQ-like glutamine amidotransferase" evidence="11">
    <location>
        <begin position="246"/>
        <end position="426"/>
    </location>
</feature>
<evidence type="ECO:0000256" key="7">
    <source>
        <dbReference type="ARBA" id="ARBA00022842"/>
    </source>
</evidence>
<protein>
    <recommendedName>
        <fullName evidence="9">Hydrogenobyrinate a,c-diamide synthase</fullName>
        <ecNumber evidence="9">6.3.5.9</ecNumber>
    </recommendedName>
    <alternativeName>
        <fullName evidence="9">Hydrogenobyrinic acid a,c-diamide synthase</fullName>
    </alternativeName>
</protein>
<keyword evidence="3 9" id="KW-0169">Cobalamin biosynthesis</keyword>
<evidence type="ECO:0000256" key="4">
    <source>
        <dbReference type="ARBA" id="ARBA00022598"/>
    </source>
</evidence>
<feature type="domain" description="CobQ/CobB/MinD/ParA nucleotide binding" evidence="10">
    <location>
        <begin position="5"/>
        <end position="186"/>
    </location>
</feature>
<dbReference type="SUPFAM" id="SSF52317">
    <property type="entry name" value="Class I glutamine amidotransferase-like"/>
    <property type="match status" value="1"/>
</dbReference>
<dbReference type="PANTHER" id="PTHR43873">
    <property type="entry name" value="COBYRINATE A,C-DIAMIDE SYNTHASE"/>
    <property type="match status" value="1"/>
</dbReference>
<organism evidence="12 13">
    <name type="scientific">Pseudooceanicola spongiae</name>
    <dbReference type="NCBI Taxonomy" id="2613965"/>
    <lineage>
        <taxon>Bacteria</taxon>
        <taxon>Pseudomonadati</taxon>
        <taxon>Pseudomonadota</taxon>
        <taxon>Alphaproteobacteria</taxon>
        <taxon>Rhodobacterales</taxon>
        <taxon>Paracoccaceae</taxon>
        <taxon>Pseudooceanicola</taxon>
    </lineage>
</organism>
<dbReference type="InterPro" id="IPR027417">
    <property type="entry name" value="P-loop_NTPase"/>
</dbReference>
<gene>
    <name evidence="9" type="primary">cobB</name>
    <name evidence="12" type="ORF">F3W81_02620</name>
</gene>
<feature type="active site" description="Nucleophile" evidence="9">
    <location>
        <position position="326"/>
    </location>
</feature>
<evidence type="ECO:0000259" key="11">
    <source>
        <dbReference type="Pfam" id="PF07685"/>
    </source>
</evidence>
<name>A0A7L9WJT1_9RHOB</name>
<evidence type="ECO:0000256" key="2">
    <source>
        <dbReference type="ARBA" id="ARBA00006205"/>
    </source>
</evidence>
<keyword evidence="8 9" id="KW-0315">Glutamine amidotransferase</keyword>
<dbReference type="GO" id="GO:0005524">
    <property type="term" value="F:ATP binding"/>
    <property type="evidence" value="ECO:0007669"/>
    <property type="project" value="UniProtKB-UniRule"/>
</dbReference>
<evidence type="ECO:0000256" key="3">
    <source>
        <dbReference type="ARBA" id="ARBA00022573"/>
    </source>
</evidence>
<dbReference type="Pfam" id="PF07685">
    <property type="entry name" value="GATase_3"/>
    <property type="match status" value="1"/>
</dbReference>
<dbReference type="AlphaFoldDB" id="A0A7L9WJT1"/>
<dbReference type="InterPro" id="IPR029062">
    <property type="entry name" value="Class_I_gatase-like"/>
</dbReference>
<comment type="similarity">
    <text evidence="2">Belongs to the CobB/CobQ family. CobQ subfamily.</text>
</comment>
<comment type="miscellaneous">
    <text evidence="9">The a and c carboxylates of hydrogenobyrinate are activated for nucleophilic attack via formation of a phosphorylated intermediate by ATP. CobB catalyzes first the amidation of the c-carboxylate, and then that of the a-carboxylate.</text>
</comment>
<dbReference type="Gene3D" id="3.40.50.300">
    <property type="entry name" value="P-loop containing nucleotide triphosphate hydrolases"/>
    <property type="match status" value="1"/>
</dbReference>
<feature type="site" description="Increases nucleophilicity of active site Cys" evidence="9">
    <location>
        <position position="424"/>
    </location>
</feature>
<evidence type="ECO:0000256" key="6">
    <source>
        <dbReference type="ARBA" id="ARBA00022840"/>
    </source>
</evidence>
<keyword evidence="7 9" id="KW-0460">Magnesium</keyword>
<dbReference type="SUPFAM" id="SSF52540">
    <property type="entry name" value="P-loop containing nucleoside triphosphate hydrolases"/>
    <property type="match status" value="1"/>
</dbReference>
<dbReference type="InterPro" id="IPR004484">
    <property type="entry name" value="CbiA/CobB_synth"/>
</dbReference>
<dbReference type="GO" id="GO:0043802">
    <property type="term" value="F:hydrogenobyrinic acid a,c-diamide synthase (glutamine-hydrolysing) activity"/>
    <property type="evidence" value="ECO:0007669"/>
    <property type="project" value="UniProtKB-UniRule"/>
</dbReference>
<comment type="cofactor">
    <cofactor evidence="1 9">
        <name>Mg(2+)</name>
        <dbReference type="ChEBI" id="CHEBI:18420"/>
    </cofactor>
</comment>
<comment type="function">
    <text evidence="9">Catalyzes the ATP-dependent amidation of the two carboxylate groups at positions a and c of hydrogenobyrinate, using either L-glutamine or ammonia as the nitrogen source.</text>
</comment>
<comment type="catalytic activity">
    <reaction evidence="9">
        <text>hydrogenobyrinate + 2 L-glutamine + 2 ATP + 2 H2O = hydrogenobyrinate a,c-diamide + 2 L-glutamate + 2 ADP + 2 phosphate + 2 H(+)</text>
        <dbReference type="Rhea" id="RHEA:12544"/>
        <dbReference type="ChEBI" id="CHEBI:15377"/>
        <dbReference type="ChEBI" id="CHEBI:15378"/>
        <dbReference type="ChEBI" id="CHEBI:29985"/>
        <dbReference type="ChEBI" id="CHEBI:30616"/>
        <dbReference type="ChEBI" id="CHEBI:43474"/>
        <dbReference type="ChEBI" id="CHEBI:58359"/>
        <dbReference type="ChEBI" id="CHEBI:77873"/>
        <dbReference type="ChEBI" id="CHEBI:77874"/>
        <dbReference type="ChEBI" id="CHEBI:456216"/>
        <dbReference type="EC" id="6.3.5.9"/>
    </reaction>
</comment>
<evidence type="ECO:0000259" key="10">
    <source>
        <dbReference type="Pfam" id="PF01656"/>
    </source>
</evidence>
<comment type="pathway">
    <text evidence="9">Cofactor biosynthesis; adenosylcobalamin biosynthesis; cob(II)yrinate a,c-diamide from precorrin-2 (aerobic route): step 9/10.</text>
</comment>
<keyword evidence="5 9" id="KW-0547">Nucleotide-binding</keyword>
<dbReference type="NCBIfam" id="NF002204">
    <property type="entry name" value="PRK01077.1"/>
    <property type="match status" value="1"/>
</dbReference>
<dbReference type="GO" id="GO:0042242">
    <property type="term" value="F:cobyrinic acid a,c-diamide synthase activity"/>
    <property type="evidence" value="ECO:0007669"/>
    <property type="project" value="InterPro"/>
</dbReference>
<evidence type="ECO:0000313" key="13">
    <source>
        <dbReference type="Proteomes" id="UP000594118"/>
    </source>
</evidence>
<keyword evidence="4 9" id="KW-0436">Ligase</keyword>
<evidence type="ECO:0000256" key="8">
    <source>
        <dbReference type="ARBA" id="ARBA00022962"/>
    </source>
</evidence>
<evidence type="ECO:0000256" key="5">
    <source>
        <dbReference type="ARBA" id="ARBA00022741"/>
    </source>
</evidence>
<dbReference type="GO" id="GO:0009236">
    <property type="term" value="P:cobalamin biosynthetic process"/>
    <property type="evidence" value="ECO:0007669"/>
    <property type="project" value="UniProtKB-UniRule"/>
</dbReference>
<proteinExistence type="inferred from homology"/>
<dbReference type="KEGG" id="pshq:F3W81_02620"/>
<dbReference type="UniPathway" id="UPA00148">
    <property type="reaction ID" value="UER00220"/>
</dbReference>
<dbReference type="InterPro" id="IPR002586">
    <property type="entry name" value="CobQ/CobB/MinD/ParA_Nub-bd_dom"/>
</dbReference>
<dbReference type="Gene3D" id="3.40.50.880">
    <property type="match status" value="1"/>
</dbReference>
<keyword evidence="13" id="KW-1185">Reference proteome</keyword>
<dbReference type="PROSITE" id="PS51274">
    <property type="entry name" value="GATASE_COBBQ"/>
    <property type="match status" value="1"/>
</dbReference>
<accession>A0A7L9WJT1</accession>
<comment type="domain">
    <text evidence="9">Comprises of two domains. The C-terminal domain contains the binding site for glutamine and catalyzes the hydrolysis of this substrate to glutamate and ammonia. The N-terminal domain is anticipated to bind ATP and hydrogenobyrinate and catalyzes the ultimate synthesis of the diamide product. The ammonia produced via the glutaminase domain is probably translocated to the adjacent domain via a molecular tunnel, where it reacts with an activated intermediate.</text>
</comment>